<feature type="domain" description="Flagellar hook-associated protein 2 C-terminal" evidence="7">
    <location>
        <begin position="213"/>
        <end position="429"/>
    </location>
</feature>
<dbReference type="GO" id="GO:0009424">
    <property type="term" value="C:bacterial-type flagellum hook"/>
    <property type="evidence" value="ECO:0007669"/>
    <property type="project" value="UniProtKB-UniRule"/>
</dbReference>
<sequence>MADGILGLGSSGSVDLSSELITKLKTAESTATLDPITEEIEDTQAELDALTEIETMVLELLDLVDDFDLYTSGTNAFDEISATTSGDSVTFDATDSSKLTPGTISVSVSQLAQKDVYQSNTISDTTATMDSGTITITVGENSYDFSTDGKTYESLVTEMGYNSNFEASLEQVGDDSYRLVIKSSETGELNAISISQTDIDLGFEDEDSHVLTAQNMQATIDGISYDVSSNKVTMANGLIITATTTGDSSITMERDTSTLVSTIEEVADKYNDLVDLVNSYILGDEDDPATISDSSTLKTMMNSIKEILFGSYGLDDEESLFKYGISFDSDGYLNVDSTELTEAVTDNYDDLKELFVGYAEKEGIGTKLKTYLDSLDSLDGLFTTYEDKLNDRIDTLNEDYETASDKLDEKYEQMATQFAEYTVLITQMETAFESLKLIIDGSSDS</sequence>
<feature type="domain" description="Flagellar hook-associated protein 2 N-terminal" evidence="6">
    <location>
        <begin position="18"/>
        <end position="115"/>
    </location>
</feature>
<evidence type="ECO:0000259" key="7">
    <source>
        <dbReference type="Pfam" id="PF07195"/>
    </source>
</evidence>
<dbReference type="Pfam" id="PF07195">
    <property type="entry name" value="FliD_C"/>
    <property type="match status" value="1"/>
</dbReference>
<feature type="coiled-coil region" evidence="5">
    <location>
        <begin position="386"/>
        <end position="417"/>
    </location>
</feature>
<organism evidence="9 11">
    <name type="scientific">Arcobacter ellisii</name>
    <dbReference type="NCBI Taxonomy" id="913109"/>
    <lineage>
        <taxon>Bacteria</taxon>
        <taxon>Pseudomonadati</taxon>
        <taxon>Campylobacterota</taxon>
        <taxon>Epsilonproteobacteria</taxon>
        <taxon>Campylobacterales</taxon>
        <taxon>Arcobacteraceae</taxon>
        <taxon>Arcobacter</taxon>
    </lineage>
</organism>
<dbReference type="PANTHER" id="PTHR30288:SF0">
    <property type="entry name" value="FLAGELLAR HOOK-ASSOCIATED PROTEIN 2"/>
    <property type="match status" value="1"/>
</dbReference>
<evidence type="ECO:0000256" key="4">
    <source>
        <dbReference type="ARBA" id="ARBA00023143"/>
    </source>
</evidence>
<keyword evidence="5" id="KW-0964">Secreted</keyword>
<dbReference type="OrthoDB" id="1530at2"/>
<dbReference type="GO" id="GO:0071973">
    <property type="term" value="P:bacterial-type flagellum-dependent cell motility"/>
    <property type="evidence" value="ECO:0007669"/>
    <property type="project" value="TreeGrafter"/>
</dbReference>
<comment type="function">
    <text evidence="5">Required for morphogenesis and for the elongation of the flagellar filament by facilitating polymerization of the flagellin monomers at the tip of growing filament. Forms a capping structure, which prevents flagellin subunits (transported through the central channel of the flagellum) from leaking out without polymerization at the distal end.</text>
</comment>
<keyword evidence="3 5" id="KW-0175">Coiled coil</keyword>
<dbReference type="GO" id="GO:0005576">
    <property type="term" value="C:extracellular region"/>
    <property type="evidence" value="ECO:0007669"/>
    <property type="project" value="UniProtKB-SubCell"/>
</dbReference>
<proteinExistence type="inferred from homology"/>
<protein>
    <recommendedName>
        <fullName evidence="5">Flagellar hook-associated protein 2</fullName>
        <shortName evidence="5">HAP2</shortName>
    </recommendedName>
    <alternativeName>
        <fullName evidence="5">Flagellar cap protein</fullName>
    </alternativeName>
</protein>
<dbReference type="InterPro" id="IPR003481">
    <property type="entry name" value="FliD_N"/>
</dbReference>
<keyword evidence="4 5" id="KW-0975">Bacterial flagellum</keyword>
<comment type="similarity">
    <text evidence="1 5">Belongs to the FliD family.</text>
</comment>
<evidence type="ECO:0000256" key="3">
    <source>
        <dbReference type="ARBA" id="ARBA00023054"/>
    </source>
</evidence>
<keyword evidence="9" id="KW-0282">Flagellum</keyword>
<evidence type="ECO:0000313" key="8">
    <source>
        <dbReference type="EMBL" id="AXX95081.1"/>
    </source>
</evidence>
<dbReference type="RefSeq" id="WP_118917270.1">
    <property type="nucleotide sequence ID" value="NZ_CP032097.1"/>
</dbReference>
<dbReference type="PANTHER" id="PTHR30288">
    <property type="entry name" value="FLAGELLAR CAP/ASSEMBLY PROTEIN FLID"/>
    <property type="match status" value="1"/>
</dbReference>
<dbReference type="InterPro" id="IPR010809">
    <property type="entry name" value="FliD_C"/>
</dbReference>
<evidence type="ECO:0000259" key="6">
    <source>
        <dbReference type="Pfam" id="PF02465"/>
    </source>
</evidence>
<evidence type="ECO:0000256" key="1">
    <source>
        <dbReference type="ARBA" id="ARBA00009764"/>
    </source>
</evidence>
<dbReference type="Pfam" id="PF02465">
    <property type="entry name" value="FliD_N"/>
    <property type="match status" value="1"/>
</dbReference>
<evidence type="ECO:0000313" key="9">
    <source>
        <dbReference type="EMBL" id="RXI30399.1"/>
    </source>
</evidence>
<dbReference type="EMBL" id="NXIG01000007">
    <property type="protein sequence ID" value="RXI30399.1"/>
    <property type="molecule type" value="Genomic_DNA"/>
</dbReference>
<dbReference type="Proteomes" id="UP000262582">
    <property type="component" value="Chromosome"/>
</dbReference>
<keyword evidence="10" id="KW-1185">Reference proteome</keyword>
<dbReference type="InterPro" id="IPR040026">
    <property type="entry name" value="FliD"/>
</dbReference>
<accession>A0A347U8A3</accession>
<reference evidence="9 11" key="1">
    <citation type="submission" date="2017-09" db="EMBL/GenBank/DDBJ databases">
        <title>Genomics of the genus Arcobacter.</title>
        <authorList>
            <person name="Perez-Cataluna A."/>
            <person name="Figueras M.J."/>
            <person name="Salas-Masso N."/>
        </authorList>
    </citation>
    <scope>NUCLEOTIDE SEQUENCE [LARGE SCALE GENOMIC DNA]</scope>
    <source>
        <strain evidence="9 11">CECT 7837</strain>
    </source>
</reference>
<reference evidence="8 10" key="2">
    <citation type="submission" date="2018-08" db="EMBL/GenBank/DDBJ databases">
        <title>Complete genome of the Arcobacter ellisii type strain LMG 26155.</title>
        <authorList>
            <person name="Miller W.G."/>
            <person name="Yee E."/>
            <person name="Bono J.L."/>
        </authorList>
    </citation>
    <scope>NUCLEOTIDE SEQUENCE [LARGE SCALE GENOMIC DNA]</scope>
    <source>
        <strain evidence="8 10">LMG 26155</strain>
    </source>
</reference>
<keyword evidence="9" id="KW-0966">Cell projection</keyword>
<dbReference type="KEGG" id="aell:AELL_1418"/>
<gene>
    <name evidence="8" type="ORF">AELL_1418</name>
    <name evidence="9" type="ORF">CP962_08625</name>
</gene>
<comment type="subcellular location">
    <subcellularLocation>
        <location evidence="5">Secreted</location>
    </subcellularLocation>
    <subcellularLocation>
        <location evidence="5">Bacterial flagellum</location>
    </subcellularLocation>
</comment>
<evidence type="ECO:0000313" key="10">
    <source>
        <dbReference type="Proteomes" id="UP000262582"/>
    </source>
</evidence>
<dbReference type="Proteomes" id="UP000290588">
    <property type="component" value="Unassembled WGS sequence"/>
</dbReference>
<comment type="subunit">
    <text evidence="2 5">Homopentamer.</text>
</comment>
<dbReference type="AlphaFoldDB" id="A0A347U8A3"/>
<dbReference type="GO" id="GO:0009421">
    <property type="term" value="C:bacterial-type flagellum filament cap"/>
    <property type="evidence" value="ECO:0007669"/>
    <property type="project" value="InterPro"/>
</dbReference>
<name>A0A347U8A3_9BACT</name>
<keyword evidence="9" id="KW-0969">Cilium</keyword>
<evidence type="ECO:0000256" key="2">
    <source>
        <dbReference type="ARBA" id="ARBA00011255"/>
    </source>
</evidence>
<dbReference type="GO" id="GO:0007155">
    <property type="term" value="P:cell adhesion"/>
    <property type="evidence" value="ECO:0007669"/>
    <property type="project" value="InterPro"/>
</dbReference>
<evidence type="ECO:0000313" key="11">
    <source>
        <dbReference type="Proteomes" id="UP000290588"/>
    </source>
</evidence>
<dbReference type="EMBL" id="CP032097">
    <property type="protein sequence ID" value="AXX95081.1"/>
    <property type="molecule type" value="Genomic_DNA"/>
</dbReference>
<evidence type="ECO:0000256" key="5">
    <source>
        <dbReference type="RuleBase" id="RU362066"/>
    </source>
</evidence>